<dbReference type="SMART" id="SM00407">
    <property type="entry name" value="IGc1"/>
    <property type="match status" value="1"/>
</dbReference>
<dbReference type="InterPro" id="IPR036179">
    <property type="entry name" value="Ig-like_dom_sf"/>
</dbReference>
<dbReference type="AlphaFoldDB" id="A0A3B5BN63"/>
<dbReference type="InterPro" id="IPR050380">
    <property type="entry name" value="Immune_Resp_Modulators"/>
</dbReference>
<sequence>MFITLPPAPGVNGPCSAQYVNGGDFTVGPRVVPPNITLHPVWDGEVENSRVRLICTLSGFFPDQLSVDWQRDNQHTVIAQVSRKLQSTGTDEKTFTYSSEIEPDVTEWATGSNFICKSIHEGSEYRKTINICQSTYARLLSHRALELAQINLYGITSSCSPFKSPSFHSCGDSQLQDCNDDI</sequence>
<name>A0A3B5BN63_9TELE</name>
<protein>
    <recommendedName>
        <fullName evidence="2">Ig-like domain-containing protein</fullName>
    </recommendedName>
</protein>
<keyword evidence="1" id="KW-0393">Immunoglobulin domain</keyword>
<evidence type="ECO:0000259" key="2">
    <source>
        <dbReference type="PROSITE" id="PS50835"/>
    </source>
</evidence>
<dbReference type="PANTHER" id="PTHR23411">
    <property type="entry name" value="TAPASIN"/>
    <property type="match status" value="1"/>
</dbReference>
<dbReference type="InterPro" id="IPR013783">
    <property type="entry name" value="Ig-like_fold"/>
</dbReference>
<reference evidence="3" key="1">
    <citation type="submission" date="2023-09" db="UniProtKB">
        <authorList>
            <consortium name="Ensembl"/>
        </authorList>
    </citation>
    <scope>IDENTIFICATION</scope>
</reference>
<evidence type="ECO:0000256" key="1">
    <source>
        <dbReference type="ARBA" id="ARBA00023319"/>
    </source>
</evidence>
<dbReference type="SUPFAM" id="SSF48726">
    <property type="entry name" value="Immunoglobulin"/>
    <property type="match status" value="1"/>
</dbReference>
<feature type="domain" description="Ig-like" evidence="2">
    <location>
        <begin position="34"/>
        <end position="130"/>
    </location>
</feature>
<dbReference type="STRING" id="144197.ENSSPAP00000030637"/>
<organism evidence="3">
    <name type="scientific">Stegastes partitus</name>
    <name type="common">bicolor damselfish</name>
    <dbReference type="NCBI Taxonomy" id="144197"/>
    <lineage>
        <taxon>Eukaryota</taxon>
        <taxon>Metazoa</taxon>
        <taxon>Chordata</taxon>
        <taxon>Craniata</taxon>
        <taxon>Vertebrata</taxon>
        <taxon>Euteleostomi</taxon>
        <taxon>Actinopterygii</taxon>
        <taxon>Neopterygii</taxon>
        <taxon>Teleostei</taxon>
        <taxon>Neoteleostei</taxon>
        <taxon>Acanthomorphata</taxon>
        <taxon>Ovalentaria</taxon>
        <taxon>Pomacentridae</taxon>
        <taxon>Stegastes</taxon>
    </lineage>
</organism>
<dbReference type="InterPro" id="IPR003597">
    <property type="entry name" value="Ig_C1-set"/>
</dbReference>
<dbReference type="GeneTree" id="ENSGT00940000178126"/>
<dbReference type="Pfam" id="PF07654">
    <property type="entry name" value="C1-set"/>
    <property type="match status" value="1"/>
</dbReference>
<accession>A0A3B5BN63</accession>
<dbReference type="CDD" id="cd00098">
    <property type="entry name" value="IgC1"/>
    <property type="match status" value="1"/>
</dbReference>
<proteinExistence type="predicted"/>
<dbReference type="InterPro" id="IPR007110">
    <property type="entry name" value="Ig-like_dom"/>
</dbReference>
<dbReference type="Ensembl" id="ENSSPAT00000031132.1">
    <property type="protein sequence ID" value="ENSSPAP00000030637.1"/>
    <property type="gene ID" value="ENSSPAG00000022984.1"/>
</dbReference>
<dbReference type="Gene3D" id="2.60.40.10">
    <property type="entry name" value="Immunoglobulins"/>
    <property type="match status" value="1"/>
</dbReference>
<dbReference type="PROSITE" id="PS50835">
    <property type="entry name" value="IG_LIKE"/>
    <property type="match status" value="1"/>
</dbReference>
<evidence type="ECO:0000313" key="3">
    <source>
        <dbReference type="Ensembl" id="ENSSPAP00000030637.1"/>
    </source>
</evidence>